<name>A0A849CEE9_9NOCA</name>
<evidence type="ECO:0000313" key="2">
    <source>
        <dbReference type="Proteomes" id="UP000586827"/>
    </source>
</evidence>
<sequence length="107" mass="11322">MKVELLGGPTGDLGSPRLWKTDHATYAAQGLKTDDPRQVAIPHTLLAYVEPGTCLSGLTDTGDGWFLLGGEPITDPEALARMNIPGHEIAVEVPIGREVTPNAPARP</sequence>
<organism evidence="1 2">
    <name type="scientific">Nocardia uniformis</name>
    <dbReference type="NCBI Taxonomy" id="53432"/>
    <lineage>
        <taxon>Bacteria</taxon>
        <taxon>Bacillati</taxon>
        <taxon>Actinomycetota</taxon>
        <taxon>Actinomycetes</taxon>
        <taxon>Mycobacteriales</taxon>
        <taxon>Nocardiaceae</taxon>
        <taxon>Nocardia</taxon>
    </lineage>
</organism>
<dbReference type="AlphaFoldDB" id="A0A849CEE9"/>
<proteinExistence type="predicted"/>
<dbReference type="EMBL" id="JABELX010000018">
    <property type="protein sequence ID" value="NNH75020.1"/>
    <property type="molecule type" value="Genomic_DNA"/>
</dbReference>
<protein>
    <submittedName>
        <fullName evidence="1">Uncharacterized protein</fullName>
    </submittedName>
</protein>
<gene>
    <name evidence="1" type="ORF">HLB23_35100</name>
</gene>
<evidence type="ECO:0000313" key="1">
    <source>
        <dbReference type="EMBL" id="NNH75020.1"/>
    </source>
</evidence>
<accession>A0A849CEE9</accession>
<comment type="caution">
    <text evidence="1">The sequence shown here is derived from an EMBL/GenBank/DDBJ whole genome shotgun (WGS) entry which is preliminary data.</text>
</comment>
<reference evidence="1 2" key="1">
    <citation type="submission" date="2020-05" db="EMBL/GenBank/DDBJ databases">
        <title>MicrobeNet Type strains.</title>
        <authorList>
            <person name="Nicholson A.C."/>
        </authorList>
    </citation>
    <scope>NUCLEOTIDE SEQUENCE [LARGE SCALE GENOMIC DNA]</scope>
    <source>
        <strain evidence="1 2">JCM 3224</strain>
    </source>
</reference>
<keyword evidence="2" id="KW-1185">Reference proteome</keyword>
<dbReference type="Proteomes" id="UP000586827">
    <property type="component" value="Unassembled WGS sequence"/>
</dbReference>